<reference evidence="3 4" key="1">
    <citation type="submission" date="2016-10" db="EMBL/GenBank/DDBJ databases">
        <authorList>
            <person name="de Groot N.N."/>
        </authorList>
    </citation>
    <scope>NUCLEOTIDE SEQUENCE [LARGE SCALE GENOMIC DNA]</scope>
    <source>
        <strain evidence="3 4">CGMCC 1.5012</strain>
    </source>
</reference>
<dbReference type="InterPro" id="IPR037143">
    <property type="entry name" value="4-PPantetheinyl_Trfase_dom_sf"/>
</dbReference>
<dbReference type="EMBL" id="FNID01000048">
    <property type="protein sequence ID" value="SDO02983.1"/>
    <property type="molecule type" value="Genomic_DNA"/>
</dbReference>
<dbReference type="STRING" id="258515.SAMN05192585_14817"/>
<sequence length="82" mass="8746">MQTIAANWAAKEAFSKAMGTGIRGFGLSEVSVLRNEAGAPYFLLTGNARILADQRGYSFSLSLSHTAELALAFVIAYDCKQG</sequence>
<keyword evidence="1" id="KW-0808">Transferase</keyword>
<dbReference type="GO" id="GO:0008897">
    <property type="term" value="F:holo-[acyl-carrier-protein] synthase activity"/>
    <property type="evidence" value="ECO:0007669"/>
    <property type="project" value="InterPro"/>
</dbReference>
<name>A0A1H0G7T8_9FIRM</name>
<evidence type="ECO:0000313" key="3">
    <source>
        <dbReference type="EMBL" id="SDO02983.1"/>
    </source>
</evidence>
<dbReference type="Gene3D" id="3.90.470.20">
    <property type="entry name" value="4'-phosphopantetheinyl transferase domain"/>
    <property type="match status" value="1"/>
</dbReference>
<feature type="domain" description="4'-phosphopantetheinyl transferase" evidence="2">
    <location>
        <begin position="4"/>
        <end position="70"/>
    </location>
</feature>
<gene>
    <name evidence="3" type="ORF">SAMN05192585_14817</name>
</gene>
<protein>
    <submittedName>
        <fullName evidence="3">Holo-[acyl-carrier protein] synthase</fullName>
    </submittedName>
</protein>
<keyword evidence="4" id="KW-1185">Reference proteome</keyword>
<dbReference type="AlphaFoldDB" id="A0A1H0G7T8"/>
<dbReference type="SUPFAM" id="SSF56214">
    <property type="entry name" value="4'-phosphopantetheinyl transferase"/>
    <property type="match status" value="1"/>
</dbReference>
<dbReference type="Pfam" id="PF01648">
    <property type="entry name" value="ACPS"/>
    <property type="match status" value="1"/>
</dbReference>
<dbReference type="InterPro" id="IPR008278">
    <property type="entry name" value="4-PPantetheinyl_Trfase_dom"/>
</dbReference>
<evidence type="ECO:0000256" key="1">
    <source>
        <dbReference type="ARBA" id="ARBA00022679"/>
    </source>
</evidence>
<evidence type="ECO:0000313" key="4">
    <source>
        <dbReference type="Proteomes" id="UP000199182"/>
    </source>
</evidence>
<evidence type="ECO:0000259" key="2">
    <source>
        <dbReference type="Pfam" id="PF01648"/>
    </source>
</evidence>
<accession>A0A1H0G7T8</accession>
<organism evidence="3 4">
    <name type="scientific">Acetanaerobacterium elongatum</name>
    <dbReference type="NCBI Taxonomy" id="258515"/>
    <lineage>
        <taxon>Bacteria</taxon>
        <taxon>Bacillati</taxon>
        <taxon>Bacillota</taxon>
        <taxon>Clostridia</taxon>
        <taxon>Eubacteriales</taxon>
        <taxon>Oscillospiraceae</taxon>
        <taxon>Acetanaerobacterium</taxon>
    </lineage>
</organism>
<dbReference type="Proteomes" id="UP000199182">
    <property type="component" value="Unassembled WGS sequence"/>
</dbReference>
<dbReference type="GO" id="GO:0000287">
    <property type="term" value="F:magnesium ion binding"/>
    <property type="evidence" value="ECO:0007669"/>
    <property type="project" value="InterPro"/>
</dbReference>
<proteinExistence type="predicted"/>